<name>Q6VZX9_CNPV</name>
<protein>
    <submittedName>
        <fullName evidence="1">CNPV018 IL-10-like protein</fullName>
    </submittedName>
</protein>
<reference evidence="1 2" key="1">
    <citation type="journal article" date="2004" name="J. Virol.">
        <title>The genome of canarypox virus.</title>
        <authorList>
            <person name="Tulman E.R."/>
            <person name="Afonso C.L."/>
            <person name="Lu Z."/>
            <person name="Zsak L."/>
            <person name="Kutish G.F."/>
            <person name="Rock D.L."/>
        </authorList>
    </citation>
    <scope>NUCLEOTIDE SEQUENCE [LARGE SCALE GENOMIC DNA]</scope>
    <source>
        <strain evidence="1">ATCC VR-111</strain>
    </source>
</reference>
<organism evidence="1 2">
    <name type="scientific">Canarypox virus</name>
    <name type="common">CNPV</name>
    <dbReference type="NCBI Taxonomy" id="44088"/>
    <lineage>
        <taxon>Viruses</taxon>
        <taxon>Varidnaviria</taxon>
        <taxon>Bamfordvirae</taxon>
        <taxon>Nucleocytoviricota</taxon>
        <taxon>Pokkesviricetes</taxon>
        <taxon>Chitovirales</taxon>
        <taxon>Poxviridae</taxon>
        <taxon>Chordopoxvirinae</taxon>
        <taxon>Avipoxvirus</taxon>
        <taxon>Avipoxvirus canarypox</taxon>
    </lineage>
</organism>
<proteinExistence type="predicted"/>
<dbReference type="Proteomes" id="UP000168164">
    <property type="component" value="Segment"/>
</dbReference>
<organismHost>
    <name type="scientific">Serinus</name>
    <dbReference type="NCBI Taxonomy" id="9134"/>
</organismHost>
<dbReference type="Gene3D" id="1.20.1250.10">
    <property type="match status" value="1"/>
</dbReference>
<dbReference type="SUPFAM" id="SSF47266">
    <property type="entry name" value="4-helical cytokines"/>
    <property type="match status" value="1"/>
</dbReference>
<evidence type="ECO:0000313" key="2">
    <source>
        <dbReference type="Proteomes" id="UP000168164"/>
    </source>
</evidence>
<dbReference type="InterPro" id="IPR009079">
    <property type="entry name" value="4_helix_cytokine-like_core"/>
</dbReference>
<dbReference type="EMBL" id="AY318871">
    <property type="protein sequence ID" value="AAR83364.1"/>
    <property type="molecule type" value="Genomic_DNA"/>
</dbReference>
<sequence length="191" mass="21889">MININILSLLILILSIYANAIIDTCYDDQERERTKSNSISSVTPEMCKGLKQLVATKLKDARQKEKLVNDYFTGRDNDLSYMLLQGVRETHKKPCGCYVLYLLLSFYRKTIRDTIQSNKHASINAELTNLAVSVLSLEDLLDACGITCNPKKDSLLKRIEEYMKEHGDDAIYKLIGEIEFLFQAIERHVYT</sequence>
<evidence type="ECO:0000313" key="1">
    <source>
        <dbReference type="EMBL" id="AAR83364.1"/>
    </source>
</evidence>
<dbReference type="GeneID" id="2700241"/>
<accession>Q6VZX9</accession>
<dbReference type="RefSeq" id="NP_955041.1">
    <property type="nucleotide sequence ID" value="NC_005309.1"/>
</dbReference>
<keyword evidence="2" id="KW-1185">Reference proteome</keyword>
<gene>
    <name evidence="1" type="primary">CNPV018</name>
</gene>
<dbReference type="KEGG" id="vg:2700241"/>